<name>G3JE93_CORMM</name>
<sequence>MGTAKYGKQLGLTRFNKHFTEVEPNKGDTLVFIDLPNPTNDKTPVDGDDVPLFRGHSEKLKATGSSRFEDMFQPTYQNRIQRLRKLVNKLPEGVKYVLDLTPPSEGEEMAFQVTELSLTPGIIKGSSSRAQIDWPFFYVNAPLHIPNYCPIRHCNGIVHLLRLIEGMEPIDSAPRLLTIVALAKIWDCVSAVRDPAIQWLLREEGSKFIEAFPEEAIIIGGIFQSPQITRATFRILVSELALEPTATYGTKTSVTIFGRRKGDPGHEFGPLIQHAARAFVERMTSRLAELNSLDVFEAWKIPDYMKILKIEKSLKQLDLGLGCPALEIIGRLKTMLRLGLNSGLNSGIGSQHFCSLSNPDSNRATYVESGDFRLFHDIYRTMTPLQRLLTSRRYKELEISWLNWASHADDAENSYRSTAKVVESLGHEMGKISELCKRCHAWSVDDNSPELMKIFSEDFLSAPLLLQNLDLQVRRKLGELGGTISDNEQDLQMANIEHLLLTLTDNETKFLPPWAGGLNDGTGSVFENQLPPADKGPDGPGPAHHTSITMPSVASSRLGFSFEDISALRIAGSATAASVDVLDNISTICHPDHFVADDALMGSESFHLDHADYYDARHVPPSARQRRQFNAL</sequence>
<dbReference type="InParanoid" id="G3JE93"/>
<dbReference type="HOGENOM" id="CLU_013726_0_0_1"/>
<dbReference type="EMBL" id="JH126401">
    <property type="protein sequence ID" value="EGX92918.1"/>
    <property type="molecule type" value="Genomic_DNA"/>
</dbReference>
<dbReference type="VEuPathDB" id="FungiDB:CCM_04290"/>
<accession>G3JE93</accession>
<evidence type="ECO:0000313" key="2">
    <source>
        <dbReference type="EMBL" id="EGX92918.1"/>
    </source>
</evidence>
<protein>
    <submittedName>
        <fullName evidence="2">Uncharacterized protein</fullName>
    </submittedName>
</protein>
<reference evidence="2 3" key="1">
    <citation type="journal article" date="2011" name="Genome Biol.">
        <title>Genome sequence of the insect pathogenic fungus Cordyceps militaris, a valued traditional Chinese medicine.</title>
        <authorList>
            <person name="Zheng P."/>
            <person name="Xia Y."/>
            <person name="Xiao G."/>
            <person name="Xiong C."/>
            <person name="Hu X."/>
            <person name="Zhang S."/>
            <person name="Zheng H."/>
            <person name="Huang Y."/>
            <person name="Zhou Y."/>
            <person name="Wang S."/>
            <person name="Zhao G.P."/>
            <person name="Liu X."/>
            <person name="St Leger R.J."/>
            <person name="Wang C."/>
        </authorList>
    </citation>
    <scope>NUCLEOTIDE SEQUENCE [LARGE SCALE GENOMIC DNA]</scope>
    <source>
        <strain evidence="2 3">CM01</strain>
    </source>
</reference>
<evidence type="ECO:0000313" key="3">
    <source>
        <dbReference type="Proteomes" id="UP000001610"/>
    </source>
</evidence>
<dbReference type="OrthoDB" id="5371510at2759"/>
<gene>
    <name evidence="2" type="ORF">CCM_04290</name>
</gene>
<dbReference type="KEGG" id="cmt:CCM_04290"/>
<dbReference type="AlphaFoldDB" id="G3JE93"/>
<dbReference type="OMA" id="TELSCPM"/>
<dbReference type="GeneID" id="18166313"/>
<dbReference type="eggNOG" id="ENOG502S984">
    <property type="taxonomic scope" value="Eukaryota"/>
</dbReference>
<dbReference type="RefSeq" id="XP_006669501.1">
    <property type="nucleotide sequence ID" value="XM_006669438.1"/>
</dbReference>
<organism evidence="2 3">
    <name type="scientific">Cordyceps militaris (strain CM01)</name>
    <name type="common">Caterpillar fungus</name>
    <dbReference type="NCBI Taxonomy" id="983644"/>
    <lineage>
        <taxon>Eukaryota</taxon>
        <taxon>Fungi</taxon>
        <taxon>Dikarya</taxon>
        <taxon>Ascomycota</taxon>
        <taxon>Pezizomycotina</taxon>
        <taxon>Sordariomycetes</taxon>
        <taxon>Hypocreomycetidae</taxon>
        <taxon>Hypocreales</taxon>
        <taxon>Cordycipitaceae</taxon>
        <taxon>Cordyceps</taxon>
    </lineage>
</organism>
<feature type="region of interest" description="Disordered" evidence="1">
    <location>
        <begin position="521"/>
        <end position="547"/>
    </location>
</feature>
<evidence type="ECO:0000256" key="1">
    <source>
        <dbReference type="SAM" id="MobiDB-lite"/>
    </source>
</evidence>
<dbReference type="Proteomes" id="UP000001610">
    <property type="component" value="Unassembled WGS sequence"/>
</dbReference>
<proteinExistence type="predicted"/>
<keyword evidence="3" id="KW-1185">Reference proteome</keyword>